<protein>
    <submittedName>
        <fullName evidence="2">ATP-binding protein</fullName>
    </submittedName>
</protein>
<reference evidence="3" key="1">
    <citation type="submission" date="2023-07" db="EMBL/GenBank/DDBJ databases">
        <title>30 novel species of actinomycetes from the DSMZ collection.</title>
        <authorList>
            <person name="Nouioui I."/>
        </authorList>
    </citation>
    <scope>NUCLEOTIDE SEQUENCE [LARGE SCALE GENOMIC DNA]</scope>
    <source>
        <strain evidence="3">DSM 41770</strain>
    </source>
</reference>
<organism evidence="2 3">
    <name type="scientific">Streptomyces salyersiae</name>
    <dbReference type="NCBI Taxonomy" id="3075530"/>
    <lineage>
        <taxon>Bacteria</taxon>
        <taxon>Bacillati</taxon>
        <taxon>Actinomycetota</taxon>
        <taxon>Actinomycetes</taxon>
        <taxon>Kitasatosporales</taxon>
        <taxon>Streptomycetaceae</taxon>
        <taxon>Streptomyces</taxon>
    </lineage>
</organism>
<dbReference type="Proteomes" id="UP001183777">
    <property type="component" value="Unassembled WGS sequence"/>
</dbReference>
<evidence type="ECO:0000313" key="2">
    <source>
        <dbReference type="EMBL" id="MDT0429680.1"/>
    </source>
</evidence>
<gene>
    <name evidence="2" type="ORF">RM649_18790</name>
</gene>
<dbReference type="GO" id="GO:0005524">
    <property type="term" value="F:ATP binding"/>
    <property type="evidence" value="ECO:0007669"/>
    <property type="project" value="UniProtKB-KW"/>
</dbReference>
<dbReference type="InterPro" id="IPR027417">
    <property type="entry name" value="P-loop_NTPase"/>
</dbReference>
<name>A0ABU2RLF7_9ACTN</name>
<dbReference type="EMBL" id="JAVREX010000007">
    <property type="protein sequence ID" value="MDT0429680.1"/>
    <property type="molecule type" value="Genomic_DNA"/>
</dbReference>
<dbReference type="SUPFAM" id="SSF52540">
    <property type="entry name" value="P-loop containing nucleoside triphosphate hydrolases"/>
    <property type="match status" value="1"/>
</dbReference>
<proteinExistence type="predicted"/>
<dbReference type="RefSeq" id="WP_200697383.1">
    <property type="nucleotide sequence ID" value="NZ_JAVREX010000007.1"/>
</dbReference>
<keyword evidence="2" id="KW-0547">Nucleotide-binding</keyword>
<keyword evidence="3" id="KW-1185">Reference proteome</keyword>
<accession>A0ABU2RLF7</accession>
<evidence type="ECO:0000313" key="3">
    <source>
        <dbReference type="Proteomes" id="UP001183777"/>
    </source>
</evidence>
<feature type="region of interest" description="Disordered" evidence="1">
    <location>
        <begin position="22"/>
        <end position="51"/>
    </location>
</feature>
<keyword evidence="2" id="KW-0067">ATP-binding</keyword>
<sequence>MRTERFAGHRRAYGPLMTVIPTGRSAPLPAPRPYATAPSTAPAPPPGGAARPVVSELRLGSFASHRRTVVPLGPFTLLTGASGSGKSTALCGYEALARLAAGDPLEEVFSDPAAWVPERSGADAQGRRGFRLGCTVDGPAGPVTLEVAVQAEPVLRVVGERLSRRGERLLDTALRDPRRSVVQAAWHTAGTVAVTRAPFPDDRLATALLPLRLAGTTEGELRVLAAAEQVVVALRSAFACDPLPRGMRGAVPVGEGRLTSSCDNLADVLHRTHSQCAQRHARLVATADAGCAGPVTGLGVDCRADGTVLARVVRGPGHSTPLGRLGDGELRYLALALVLLTGPHVLVVEPAAEVPAAMQALTVLADGFDRSMDARQTRELLALAASICAGGHMRVLGTVMEATAEAARATTGVSVVDLTP</sequence>
<evidence type="ECO:0000256" key="1">
    <source>
        <dbReference type="SAM" id="MobiDB-lite"/>
    </source>
</evidence>
<comment type="caution">
    <text evidence="2">The sequence shown here is derived from an EMBL/GenBank/DDBJ whole genome shotgun (WGS) entry which is preliminary data.</text>
</comment>